<dbReference type="InterPro" id="IPR025110">
    <property type="entry name" value="AMP-bd_C"/>
</dbReference>
<protein>
    <submittedName>
        <fullName evidence="8">Related to AMP-binding protein</fullName>
    </submittedName>
</protein>
<sequence length="567" mass="61781">MSNPPSRLKSILGHLLPSSPPASSTQPPHIHHLSPTFFLPRAASIEPDAKAIHHVTSNGKPLSRTYREFADRARGLGYYLLKHGFRRVGILSTNTPAFLESIYGIGAAGAVSVPVNYRLSAEDVAYILDFADVDCVIADHEFVSLLDVFKKGHPNVHVLVDLDTDAVEGAFDEAILEGLQYDNAQGNHGWGGLSTQCANEDDMISIPFTSGTTSRPKGVIYTHRGAYLATLANVVESNLNVDGGRFHAVGWTFPWSVCAVRGTHICLRKIDYPLIWKLLKEEGVTHFCAAPTVNTLLCSSDKAEKLPRPVKVTVAASPPTAHLFEEMASLNLMPRHVYGLTESYGPLTISYELPEWDSLPPKEKYAKLARQGHGFLTSLPARVIKTRFDEDDGHNTSDEDVLVDVEKNGKEIGEIVFFGNICAKGYYKDPEATKKLFAGGGLRTGDLAVWHSDGSIQILDRAKDVIISGGENISSVALESLLAGHPAILEAAVVAVKDEKWGERPKAYVTARDPSSPPVPADIIAWAKLTGQGFMVPKEVEVLTELPKTSTGKIRKNVLREWAKGNK</sequence>
<feature type="region of interest" description="Disordered" evidence="5">
    <location>
        <begin position="1"/>
        <end position="29"/>
    </location>
</feature>
<dbReference type="PANTHER" id="PTHR43859:SF4">
    <property type="entry name" value="BUTANOATE--COA LIGASE AAE1-RELATED"/>
    <property type="match status" value="1"/>
</dbReference>
<reference evidence="8" key="1">
    <citation type="submission" date="2018-03" db="EMBL/GenBank/DDBJ databases">
        <authorList>
            <person name="Guldener U."/>
        </authorList>
    </citation>
    <scope>NUCLEOTIDE SEQUENCE</scope>
</reference>
<dbReference type="InterPro" id="IPR020845">
    <property type="entry name" value="AMP-binding_CS"/>
</dbReference>
<dbReference type="Gene3D" id="3.30.300.30">
    <property type="match status" value="1"/>
</dbReference>
<dbReference type="Pfam" id="PF00501">
    <property type="entry name" value="AMP-binding"/>
    <property type="match status" value="1"/>
</dbReference>
<dbReference type="AlphaFoldDB" id="A0AAE8SRN1"/>
<evidence type="ECO:0000313" key="9">
    <source>
        <dbReference type="Proteomes" id="UP001187682"/>
    </source>
</evidence>
<dbReference type="GO" id="GO:0016874">
    <property type="term" value="F:ligase activity"/>
    <property type="evidence" value="ECO:0007669"/>
    <property type="project" value="UniProtKB-KW"/>
</dbReference>
<gene>
    <name evidence="8" type="ORF">DNG_01419</name>
</gene>
<keyword evidence="9" id="KW-1185">Reference proteome</keyword>
<keyword evidence="2" id="KW-0436">Ligase</keyword>
<dbReference type="InterPro" id="IPR045851">
    <property type="entry name" value="AMP-bd_C_sf"/>
</dbReference>
<dbReference type="PROSITE" id="PS00455">
    <property type="entry name" value="AMP_BINDING"/>
    <property type="match status" value="1"/>
</dbReference>
<dbReference type="PANTHER" id="PTHR43859">
    <property type="entry name" value="ACYL-ACTIVATING ENZYME"/>
    <property type="match status" value="1"/>
</dbReference>
<evidence type="ECO:0000259" key="7">
    <source>
        <dbReference type="Pfam" id="PF13193"/>
    </source>
</evidence>
<feature type="domain" description="AMP-dependent synthetase/ligase" evidence="6">
    <location>
        <begin position="41"/>
        <end position="427"/>
    </location>
</feature>
<keyword evidence="3" id="KW-0276">Fatty acid metabolism</keyword>
<organism evidence="8 9">
    <name type="scientific">Cephalotrichum gorgonifer</name>
    <dbReference type="NCBI Taxonomy" id="2041049"/>
    <lineage>
        <taxon>Eukaryota</taxon>
        <taxon>Fungi</taxon>
        <taxon>Dikarya</taxon>
        <taxon>Ascomycota</taxon>
        <taxon>Pezizomycotina</taxon>
        <taxon>Sordariomycetes</taxon>
        <taxon>Hypocreomycetidae</taxon>
        <taxon>Microascales</taxon>
        <taxon>Microascaceae</taxon>
        <taxon>Cephalotrichum</taxon>
    </lineage>
</organism>
<evidence type="ECO:0000256" key="5">
    <source>
        <dbReference type="SAM" id="MobiDB-lite"/>
    </source>
</evidence>
<evidence type="ECO:0000313" key="8">
    <source>
        <dbReference type="EMBL" id="SPN98374.1"/>
    </source>
</evidence>
<feature type="domain" description="AMP-binding enzyme C-terminal" evidence="7">
    <location>
        <begin position="478"/>
        <end position="553"/>
    </location>
</feature>
<dbReference type="SUPFAM" id="SSF56801">
    <property type="entry name" value="Acetyl-CoA synthetase-like"/>
    <property type="match status" value="1"/>
</dbReference>
<evidence type="ECO:0000256" key="1">
    <source>
        <dbReference type="ARBA" id="ARBA00006432"/>
    </source>
</evidence>
<name>A0AAE8SRN1_9PEZI</name>
<dbReference type="InterPro" id="IPR042099">
    <property type="entry name" value="ANL_N_sf"/>
</dbReference>
<accession>A0AAE8SRN1</accession>
<dbReference type="Gene3D" id="3.40.50.12780">
    <property type="entry name" value="N-terminal domain of ligase-like"/>
    <property type="match status" value="1"/>
</dbReference>
<comment type="caution">
    <text evidence="8">The sequence shown here is derived from an EMBL/GenBank/DDBJ whole genome shotgun (WGS) entry which is preliminary data.</text>
</comment>
<evidence type="ECO:0000259" key="6">
    <source>
        <dbReference type="Pfam" id="PF00501"/>
    </source>
</evidence>
<evidence type="ECO:0000256" key="2">
    <source>
        <dbReference type="ARBA" id="ARBA00022598"/>
    </source>
</evidence>
<evidence type="ECO:0000256" key="3">
    <source>
        <dbReference type="ARBA" id="ARBA00022832"/>
    </source>
</evidence>
<proteinExistence type="inferred from homology"/>
<keyword evidence="4" id="KW-0443">Lipid metabolism</keyword>
<comment type="similarity">
    <text evidence="1">Belongs to the ATP-dependent AMP-binding enzyme family.</text>
</comment>
<dbReference type="EMBL" id="ONZQ02000002">
    <property type="protein sequence ID" value="SPN98374.1"/>
    <property type="molecule type" value="Genomic_DNA"/>
</dbReference>
<dbReference type="InterPro" id="IPR000873">
    <property type="entry name" value="AMP-dep_synth/lig_dom"/>
</dbReference>
<dbReference type="Pfam" id="PF13193">
    <property type="entry name" value="AMP-binding_C"/>
    <property type="match status" value="1"/>
</dbReference>
<dbReference type="GO" id="GO:0006631">
    <property type="term" value="P:fatty acid metabolic process"/>
    <property type="evidence" value="ECO:0007669"/>
    <property type="project" value="UniProtKB-KW"/>
</dbReference>
<evidence type="ECO:0000256" key="4">
    <source>
        <dbReference type="ARBA" id="ARBA00023098"/>
    </source>
</evidence>
<dbReference type="Proteomes" id="UP001187682">
    <property type="component" value="Unassembled WGS sequence"/>
</dbReference>